<dbReference type="AlphaFoldDB" id="A0A5B7IS23"/>
<reference evidence="2 3" key="1">
    <citation type="submission" date="2019-05" db="EMBL/GenBank/DDBJ databases">
        <title>Another draft genome of Portunus trituberculatus and its Hox gene families provides insights of decapod evolution.</title>
        <authorList>
            <person name="Jeong J.-H."/>
            <person name="Song I."/>
            <person name="Kim S."/>
            <person name="Choi T."/>
            <person name="Kim D."/>
            <person name="Ryu S."/>
            <person name="Kim W."/>
        </authorList>
    </citation>
    <scope>NUCLEOTIDE SEQUENCE [LARGE SCALE GENOMIC DNA]</scope>
    <source>
        <tissue evidence="2">Muscle</tissue>
    </source>
</reference>
<comment type="caution">
    <text evidence="2">The sequence shown here is derived from an EMBL/GenBank/DDBJ whole genome shotgun (WGS) entry which is preliminary data.</text>
</comment>
<evidence type="ECO:0000313" key="2">
    <source>
        <dbReference type="EMBL" id="MPC88391.1"/>
    </source>
</evidence>
<dbReference type="Proteomes" id="UP000324222">
    <property type="component" value="Unassembled WGS sequence"/>
</dbReference>
<sequence length="112" mass="12298">MENMIIRLPVTIMITLTTITITTTTTITITTTTTITTTIMNDKKYPNNLRNFRPEFGATESPSGRPAITSHIYISADCREAYTRYTPSPALRLSPRGSKGQFGAEAKPGVSL</sequence>
<evidence type="ECO:0000256" key="1">
    <source>
        <dbReference type="SAM" id="MobiDB-lite"/>
    </source>
</evidence>
<gene>
    <name evidence="2" type="ORF">E2C01_083292</name>
</gene>
<name>A0A5B7IS23_PORTR</name>
<protein>
    <submittedName>
        <fullName evidence="2">Uncharacterized protein</fullName>
    </submittedName>
</protein>
<organism evidence="2 3">
    <name type="scientific">Portunus trituberculatus</name>
    <name type="common">Swimming crab</name>
    <name type="synonym">Neptunus trituberculatus</name>
    <dbReference type="NCBI Taxonomy" id="210409"/>
    <lineage>
        <taxon>Eukaryota</taxon>
        <taxon>Metazoa</taxon>
        <taxon>Ecdysozoa</taxon>
        <taxon>Arthropoda</taxon>
        <taxon>Crustacea</taxon>
        <taxon>Multicrustacea</taxon>
        <taxon>Malacostraca</taxon>
        <taxon>Eumalacostraca</taxon>
        <taxon>Eucarida</taxon>
        <taxon>Decapoda</taxon>
        <taxon>Pleocyemata</taxon>
        <taxon>Brachyura</taxon>
        <taxon>Eubrachyura</taxon>
        <taxon>Portunoidea</taxon>
        <taxon>Portunidae</taxon>
        <taxon>Portuninae</taxon>
        <taxon>Portunus</taxon>
    </lineage>
</organism>
<dbReference type="EMBL" id="VSRR010077661">
    <property type="protein sequence ID" value="MPC88391.1"/>
    <property type="molecule type" value="Genomic_DNA"/>
</dbReference>
<feature type="region of interest" description="Disordered" evidence="1">
    <location>
        <begin position="88"/>
        <end position="112"/>
    </location>
</feature>
<keyword evidence="3" id="KW-1185">Reference proteome</keyword>
<proteinExistence type="predicted"/>
<evidence type="ECO:0000313" key="3">
    <source>
        <dbReference type="Proteomes" id="UP000324222"/>
    </source>
</evidence>
<accession>A0A5B7IS23</accession>